<gene>
    <name evidence="4" type="ORF">PIG85_04385</name>
</gene>
<feature type="region of interest" description="Disordered" evidence="1">
    <location>
        <begin position="1"/>
        <end position="45"/>
    </location>
</feature>
<evidence type="ECO:0000256" key="1">
    <source>
        <dbReference type="SAM" id="MobiDB-lite"/>
    </source>
</evidence>
<evidence type="ECO:0000259" key="3">
    <source>
        <dbReference type="Pfam" id="PF25231"/>
    </source>
</evidence>
<feature type="domain" description="DUF7847" evidence="3">
    <location>
        <begin position="64"/>
        <end position="329"/>
    </location>
</feature>
<organism evidence="4 5">
    <name type="scientific">Winkia neuii subsp. anitrata</name>
    <dbReference type="NCBI Taxonomy" id="29318"/>
    <lineage>
        <taxon>Bacteria</taxon>
        <taxon>Bacillati</taxon>
        <taxon>Actinomycetota</taxon>
        <taxon>Actinomycetes</taxon>
        <taxon>Actinomycetales</taxon>
        <taxon>Actinomycetaceae</taxon>
        <taxon>Winkia</taxon>
    </lineage>
</organism>
<reference evidence="4" key="1">
    <citation type="submission" date="2023-01" db="EMBL/GenBank/DDBJ databases">
        <title>Comparative Genomic Analysis of the Clinically-Derived Winkia Strain NY0527 Provides Evidence into the Taxonomic Reassignment of Winkia neuii and Characterizes Their Virulence Traits.</title>
        <authorList>
            <person name="Cai X."/>
            <person name="Peng Y."/>
            <person name="Li M."/>
            <person name="Qiu Y."/>
            <person name="Wang Y."/>
            <person name="Xu L."/>
            <person name="Hou Q."/>
        </authorList>
    </citation>
    <scope>NUCLEOTIDE SEQUENCE</scope>
    <source>
        <strain evidence="4">NY0527</strain>
    </source>
</reference>
<proteinExistence type="predicted"/>
<feature type="transmembrane region" description="Helical" evidence="2">
    <location>
        <begin position="214"/>
        <end position="235"/>
    </location>
</feature>
<name>A0AB38XRC4_9ACTO</name>
<dbReference type="Proteomes" id="UP001211044">
    <property type="component" value="Chromosome"/>
</dbReference>
<evidence type="ECO:0000313" key="4">
    <source>
        <dbReference type="EMBL" id="WCE46892.1"/>
    </source>
</evidence>
<sequence length="364" mass="39319">MSDFTLPSGPRPPENQQHLPETPQPRYGQYAPSEHSSNGFPNAPQGPLHYDQLQPGIIPLRPLSVGDILGGVFKLARMNPKTVFGLTFLVEIVLLAMLMPVLISARMGWIPHFDFNNDNSLAMEGTQLISYLPIFIGQILLIPLMVFVVMKAVEGQKVSIGQTWKAVGRKIWRYLGASIILWLVMMLILVVITATIGGIFYASGAFETIGSGGLAILFLLILGIGILLAISIVAVRFSFYGQAIVIEGAGAFASLKRSWQLMSGYFLRCLGITWLGQFIIGIIAASITTPISAVSALIAVAIGSGNAASQMTIILVLSVITSLLASIITLPLQTSLMSLLYVDVRFRKEGLDVALIQYLTSSGR</sequence>
<dbReference type="AlphaFoldDB" id="A0AB38XRC4"/>
<feature type="transmembrane region" description="Helical" evidence="2">
    <location>
        <begin position="307"/>
        <end position="330"/>
    </location>
</feature>
<dbReference type="EMBL" id="CP116394">
    <property type="protein sequence ID" value="WCE46892.1"/>
    <property type="molecule type" value="Genomic_DNA"/>
</dbReference>
<keyword evidence="2" id="KW-1133">Transmembrane helix</keyword>
<feature type="transmembrane region" description="Helical" evidence="2">
    <location>
        <begin position="174"/>
        <end position="202"/>
    </location>
</feature>
<dbReference type="KEGG" id="wne:PIG85_04385"/>
<accession>A0AB38XRC4</accession>
<feature type="transmembrane region" description="Helical" evidence="2">
    <location>
        <begin position="129"/>
        <end position="153"/>
    </location>
</feature>
<keyword evidence="2" id="KW-0812">Transmembrane</keyword>
<protein>
    <recommendedName>
        <fullName evidence="3">DUF7847 domain-containing protein</fullName>
    </recommendedName>
</protein>
<feature type="transmembrane region" description="Helical" evidence="2">
    <location>
        <begin position="83"/>
        <end position="109"/>
    </location>
</feature>
<dbReference type="InterPro" id="IPR057169">
    <property type="entry name" value="DUF7847"/>
</dbReference>
<dbReference type="Pfam" id="PF25231">
    <property type="entry name" value="DUF7847"/>
    <property type="match status" value="1"/>
</dbReference>
<evidence type="ECO:0000313" key="5">
    <source>
        <dbReference type="Proteomes" id="UP001211044"/>
    </source>
</evidence>
<dbReference type="RefSeq" id="WP_004806185.1">
    <property type="nucleotide sequence ID" value="NZ_CP116394.1"/>
</dbReference>
<evidence type="ECO:0000256" key="2">
    <source>
        <dbReference type="SAM" id="Phobius"/>
    </source>
</evidence>
<keyword evidence="2" id="KW-0472">Membrane</keyword>